<feature type="compositionally biased region" description="Basic and acidic residues" evidence="1">
    <location>
        <begin position="72"/>
        <end position="82"/>
    </location>
</feature>
<keyword evidence="4" id="KW-1185">Reference proteome</keyword>
<evidence type="ECO:0000313" key="4">
    <source>
        <dbReference type="Proteomes" id="UP000010729"/>
    </source>
</evidence>
<dbReference type="SMART" id="SM00271">
    <property type="entry name" value="DnaJ"/>
    <property type="match status" value="1"/>
</dbReference>
<dbReference type="Pfam" id="PF00226">
    <property type="entry name" value="DnaJ"/>
    <property type="match status" value="1"/>
</dbReference>
<evidence type="ECO:0000259" key="2">
    <source>
        <dbReference type="PROSITE" id="PS50076"/>
    </source>
</evidence>
<feature type="compositionally biased region" description="Low complexity" evidence="1">
    <location>
        <begin position="83"/>
        <end position="94"/>
    </location>
</feature>
<sequence>MDEPDLYAILRVPPTASQEDIRRAYRALLREHHPDLHKQQDAVSARRQARIMAAILHAYKVLSDPERRAAYDRNRRQADYRDQAGQAPAQPAGQWIGVRVHRDRDRAGGDAGAGYRDDAVWLFPNESPLRPPPDVFERVFRWFFR</sequence>
<dbReference type="EMBL" id="ANPE02000240">
    <property type="protein sequence ID" value="EMY32674.1"/>
    <property type="molecule type" value="Genomic_DNA"/>
</dbReference>
<dbReference type="CDD" id="cd06257">
    <property type="entry name" value="DnaJ"/>
    <property type="match status" value="1"/>
</dbReference>
<feature type="domain" description="J" evidence="2">
    <location>
        <begin position="5"/>
        <end position="75"/>
    </location>
</feature>
<reference evidence="3 4" key="1">
    <citation type="journal article" date="2013" name="Genome Announc.">
        <title>Draft Genome Sequence of Arthrobacter crystallopoietes Strain BAB-32, Revealing Genes for Bioremediation.</title>
        <authorList>
            <person name="Joshi M.N."/>
            <person name="Pandit A.S."/>
            <person name="Sharma A."/>
            <person name="Pandya R.V."/>
            <person name="Desai S.M."/>
            <person name="Saxena A.K."/>
            <person name="Bagatharia S.B."/>
        </authorList>
    </citation>
    <scope>NUCLEOTIDE SEQUENCE [LARGE SCALE GENOMIC DNA]</scope>
    <source>
        <strain evidence="3 4">BAB-32</strain>
    </source>
</reference>
<comment type="caution">
    <text evidence="3">The sequence shown here is derived from an EMBL/GenBank/DDBJ whole genome shotgun (WGS) entry which is preliminary data.</text>
</comment>
<evidence type="ECO:0000313" key="3">
    <source>
        <dbReference type="EMBL" id="EMY32674.1"/>
    </source>
</evidence>
<protein>
    <submittedName>
        <fullName evidence="3">DnaJ domain-containing protein</fullName>
    </submittedName>
</protein>
<dbReference type="InterPro" id="IPR036869">
    <property type="entry name" value="J_dom_sf"/>
</dbReference>
<dbReference type="RefSeq" id="WP_005273256.1">
    <property type="nucleotide sequence ID" value="NZ_ANPE02000240.1"/>
</dbReference>
<feature type="region of interest" description="Disordered" evidence="1">
    <location>
        <begin position="72"/>
        <end position="98"/>
    </location>
</feature>
<evidence type="ECO:0000256" key="1">
    <source>
        <dbReference type="SAM" id="MobiDB-lite"/>
    </source>
</evidence>
<dbReference type="InterPro" id="IPR001623">
    <property type="entry name" value="DnaJ_domain"/>
</dbReference>
<gene>
    <name evidence="3" type="ORF">D477_018946</name>
</gene>
<dbReference type="OrthoDB" id="166297at2"/>
<dbReference type="SUPFAM" id="SSF46565">
    <property type="entry name" value="Chaperone J-domain"/>
    <property type="match status" value="1"/>
</dbReference>
<dbReference type="PROSITE" id="PS50076">
    <property type="entry name" value="DNAJ_2"/>
    <property type="match status" value="1"/>
</dbReference>
<dbReference type="AlphaFoldDB" id="N1UY16"/>
<dbReference type="Proteomes" id="UP000010729">
    <property type="component" value="Unassembled WGS sequence"/>
</dbReference>
<organism evidence="3 4">
    <name type="scientific">Arthrobacter crystallopoietes BAB-32</name>
    <dbReference type="NCBI Taxonomy" id="1246476"/>
    <lineage>
        <taxon>Bacteria</taxon>
        <taxon>Bacillati</taxon>
        <taxon>Actinomycetota</taxon>
        <taxon>Actinomycetes</taxon>
        <taxon>Micrococcales</taxon>
        <taxon>Micrococcaceae</taxon>
        <taxon>Crystallibacter</taxon>
    </lineage>
</organism>
<dbReference type="InterPro" id="IPR050817">
    <property type="entry name" value="DjlA_DnaK_co-chaperone"/>
</dbReference>
<dbReference type="Gene3D" id="1.10.287.110">
    <property type="entry name" value="DnaJ domain"/>
    <property type="match status" value="1"/>
</dbReference>
<accession>N1UY16</accession>
<dbReference type="PANTHER" id="PTHR24074">
    <property type="entry name" value="CO-CHAPERONE PROTEIN DJLA"/>
    <property type="match status" value="1"/>
</dbReference>
<proteinExistence type="predicted"/>
<name>N1UY16_9MICC</name>
<dbReference type="PRINTS" id="PR00625">
    <property type="entry name" value="JDOMAIN"/>
</dbReference>